<keyword evidence="2" id="KW-1003">Cell membrane</keyword>
<feature type="domain" description="MacB-like periplasmic core" evidence="9">
    <location>
        <begin position="22"/>
        <end position="249"/>
    </location>
</feature>
<keyword evidence="5 7" id="KW-0472">Membrane</keyword>
<dbReference type="Pfam" id="PF02687">
    <property type="entry name" value="FtsX"/>
    <property type="match status" value="1"/>
</dbReference>
<dbReference type="GO" id="GO:0022857">
    <property type="term" value="F:transmembrane transporter activity"/>
    <property type="evidence" value="ECO:0007669"/>
    <property type="project" value="TreeGrafter"/>
</dbReference>
<evidence type="ECO:0000256" key="3">
    <source>
        <dbReference type="ARBA" id="ARBA00022692"/>
    </source>
</evidence>
<comment type="similarity">
    <text evidence="6">Belongs to the ABC-4 integral membrane protein family.</text>
</comment>
<feature type="transmembrane region" description="Helical" evidence="7">
    <location>
        <begin position="21"/>
        <end position="42"/>
    </location>
</feature>
<dbReference type="InterPro" id="IPR003838">
    <property type="entry name" value="ABC3_permease_C"/>
</dbReference>
<evidence type="ECO:0000256" key="7">
    <source>
        <dbReference type="SAM" id="Phobius"/>
    </source>
</evidence>
<evidence type="ECO:0000313" key="10">
    <source>
        <dbReference type="EMBL" id="KPM49291.1"/>
    </source>
</evidence>
<dbReference type="GO" id="GO:0005886">
    <property type="term" value="C:plasma membrane"/>
    <property type="evidence" value="ECO:0007669"/>
    <property type="project" value="UniProtKB-SubCell"/>
</dbReference>
<protein>
    <submittedName>
        <fullName evidence="10">ABC transporter</fullName>
    </submittedName>
</protein>
<dbReference type="EMBL" id="LGTQ01000005">
    <property type="protein sequence ID" value="KPM49291.1"/>
    <property type="molecule type" value="Genomic_DNA"/>
</dbReference>
<accession>A0A0P7C4M1</accession>
<dbReference type="OrthoDB" id="9770036at2"/>
<dbReference type="RefSeq" id="WP_055143391.1">
    <property type="nucleotide sequence ID" value="NZ_JXSZ01000005.1"/>
</dbReference>
<dbReference type="Pfam" id="PF12704">
    <property type="entry name" value="MacB_PCD"/>
    <property type="match status" value="1"/>
</dbReference>
<evidence type="ECO:0000259" key="9">
    <source>
        <dbReference type="Pfam" id="PF12704"/>
    </source>
</evidence>
<reference evidence="10 11" key="1">
    <citation type="submission" date="2015-07" db="EMBL/GenBank/DDBJ databases">
        <title>The draft genome sequence of Leadbetterella sp. JN14-9.</title>
        <authorList>
            <person name="Liu Y."/>
            <person name="Du J."/>
            <person name="Shao Z."/>
        </authorList>
    </citation>
    <scope>NUCLEOTIDE SEQUENCE [LARGE SCALE GENOMIC DNA]</scope>
    <source>
        <strain evidence="10 11">JN14-9</strain>
    </source>
</reference>
<dbReference type="PANTHER" id="PTHR30572:SF4">
    <property type="entry name" value="ABC TRANSPORTER PERMEASE YTRF"/>
    <property type="match status" value="1"/>
</dbReference>
<evidence type="ECO:0000313" key="11">
    <source>
        <dbReference type="Proteomes" id="UP000050454"/>
    </source>
</evidence>
<dbReference type="STRING" id="1605367.AFM12_01300"/>
<dbReference type="Proteomes" id="UP000050454">
    <property type="component" value="Unassembled WGS sequence"/>
</dbReference>
<evidence type="ECO:0000256" key="5">
    <source>
        <dbReference type="ARBA" id="ARBA00023136"/>
    </source>
</evidence>
<name>A0A0P7C4M1_9BACT</name>
<sequence>MNLTENIAEGLRAIQGNLLRAIITALIIALGILALVGILTAVDGIQNNVNQSMSGLGANTFDIVVDQRQGRRQGMREKPKPPVVYREAKQFKQIFTEQEEAVVSLYTSVSGAVEVKHGSEKSNPNIQVVGVDPDYIGIKAYQLQNGRNINESDMSLSSNIAVIGFELATRLFPKTSPIDKEIAMLGNRYKVVGVLQKKGSLSGGGDDRVVLIPLSTGREFDTRGRFSYEITTSVTSVENIEEAIGEATAVMRRVRGDEVGEDDSFMVERADALIRETEEVTGAMQMGGLVIAVITLLGASIALMNIMMVSVTERTREIGVRKALGASPSKIRLQFLIEAIVICLLGGAAGVLLGIIGGNTVSSLMFDQSSFIIPWDWIIVGLIVCISVGLLSGFYPAYKASKLDPIESLRYE</sequence>
<proteinExistence type="inferred from homology"/>
<keyword evidence="11" id="KW-1185">Reference proteome</keyword>
<dbReference type="PATRIC" id="fig|1605367.3.peg.1596"/>
<evidence type="ECO:0000256" key="1">
    <source>
        <dbReference type="ARBA" id="ARBA00004651"/>
    </source>
</evidence>
<keyword evidence="3 7" id="KW-0812">Transmembrane</keyword>
<gene>
    <name evidence="10" type="ORF">AFM12_01300</name>
</gene>
<evidence type="ECO:0000256" key="4">
    <source>
        <dbReference type="ARBA" id="ARBA00022989"/>
    </source>
</evidence>
<feature type="transmembrane region" description="Helical" evidence="7">
    <location>
        <begin position="333"/>
        <end position="357"/>
    </location>
</feature>
<dbReference type="AlphaFoldDB" id="A0A0P7C4M1"/>
<feature type="transmembrane region" description="Helical" evidence="7">
    <location>
        <begin position="289"/>
        <end position="312"/>
    </location>
</feature>
<feature type="transmembrane region" description="Helical" evidence="7">
    <location>
        <begin position="377"/>
        <end position="398"/>
    </location>
</feature>
<dbReference type="InterPro" id="IPR025857">
    <property type="entry name" value="MacB_PCD"/>
</dbReference>
<evidence type="ECO:0000259" key="8">
    <source>
        <dbReference type="Pfam" id="PF02687"/>
    </source>
</evidence>
<keyword evidence="4 7" id="KW-1133">Transmembrane helix</keyword>
<evidence type="ECO:0000256" key="2">
    <source>
        <dbReference type="ARBA" id="ARBA00022475"/>
    </source>
</evidence>
<comment type="caution">
    <text evidence="10">The sequence shown here is derived from an EMBL/GenBank/DDBJ whole genome shotgun (WGS) entry which is preliminary data.</text>
</comment>
<evidence type="ECO:0000256" key="6">
    <source>
        <dbReference type="ARBA" id="ARBA00038076"/>
    </source>
</evidence>
<organism evidence="10 11">
    <name type="scientific">Jiulongibacter sediminis</name>
    <dbReference type="NCBI Taxonomy" id="1605367"/>
    <lineage>
        <taxon>Bacteria</taxon>
        <taxon>Pseudomonadati</taxon>
        <taxon>Bacteroidota</taxon>
        <taxon>Cytophagia</taxon>
        <taxon>Cytophagales</taxon>
        <taxon>Leadbetterellaceae</taxon>
        <taxon>Jiulongibacter</taxon>
    </lineage>
</organism>
<comment type="subcellular location">
    <subcellularLocation>
        <location evidence="1">Cell membrane</location>
        <topology evidence="1">Multi-pass membrane protein</topology>
    </subcellularLocation>
</comment>
<dbReference type="InterPro" id="IPR050250">
    <property type="entry name" value="Macrolide_Exporter_MacB"/>
</dbReference>
<feature type="domain" description="ABC3 transporter permease C-terminal" evidence="8">
    <location>
        <begin position="290"/>
        <end position="405"/>
    </location>
</feature>
<dbReference type="PANTHER" id="PTHR30572">
    <property type="entry name" value="MEMBRANE COMPONENT OF TRANSPORTER-RELATED"/>
    <property type="match status" value="1"/>
</dbReference>